<keyword evidence="6" id="KW-0812">Transmembrane</keyword>
<evidence type="ECO:0000313" key="8">
    <source>
        <dbReference type="Proteomes" id="UP001279410"/>
    </source>
</evidence>
<dbReference type="Gene3D" id="2.60.40.10">
    <property type="entry name" value="Immunoglobulins"/>
    <property type="match status" value="2"/>
</dbReference>
<feature type="compositionally biased region" description="Basic residues" evidence="5">
    <location>
        <begin position="335"/>
        <end position="354"/>
    </location>
</feature>
<comment type="caution">
    <text evidence="7">The sequence shown here is derived from an EMBL/GenBank/DDBJ whole genome shotgun (WGS) entry which is preliminary data.</text>
</comment>
<keyword evidence="3 6" id="KW-0472">Membrane</keyword>
<keyword evidence="8" id="KW-1185">Reference proteome</keyword>
<dbReference type="Proteomes" id="UP001279410">
    <property type="component" value="Unassembled WGS sequence"/>
</dbReference>
<sequence length="425" mass="48257">MVYFLLFKHTASSVKTPSGATTWIVSRTGLEEEKRLLAASRALSETDSTAVNKLNMVRMKMAAVSRIILLLFCCSVISSTDSTDACEEYAATGGNFTVKLHHKLQPTEILKWTRNTTIILNRKPQKEGQKVTGYKFSQGAEKDILSDGSLKLENLNKTHEGKYTPEIFSAEGISVKNLKTVYLCVLDPVKKPVVIQKCVKPEFVEFICTVAQPPDATLEWFQNDKLMTEKKKSLRRPANKVEKDLFRCRVSDRFGPKISDAVKQECIKPSFPEEIMGISIWVFVGGGGGVVLVLIIIVIVCCVQAKRKKRMQLKDEEELRLGCFNPDQQEQQQQHQHHRYQHHHPSDYHHHHHQQPAGHTGPRQHRPKQHREHQQRPRAPDPPNGHPQPSPRRPAQNPKPAVSNDEEQPPPLPQPRKKAPRTPKQ</sequence>
<evidence type="ECO:0000313" key="7">
    <source>
        <dbReference type="EMBL" id="GLD63349.1"/>
    </source>
</evidence>
<dbReference type="SUPFAM" id="SSF48726">
    <property type="entry name" value="Immunoglobulin"/>
    <property type="match status" value="1"/>
</dbReference>
<evidence type="ECO:0000256" key="4">
    <source>
        <dbReference type="ARBA" id="ARBA00023180"/>
    </source>
</evidence>
<accession>A0AAD3N1Y9</accession>
<dbReference type="AlphaFoldDB" id="A0AAD3N1Y9"/>
<feature type="compositionally biased region" description="Pro residues" evidence="5">
    <location>
        <begin position="380"/>
        <end position="392"/>
    </location>
</feature>
<keyword evidence="6" id="KW-1133">Transmembrane helix</keyword>
<feature type="region of interest" description="Disordered" evidence="5">
    <location>
        <begin position="327"/>
        <end position="425"/>
    </location>
</feature>
<dbReference type="InterPro" id="IPR036179">
    <property type="entry name" value="Ig-like_dom_sf"/>
</dbReference>
<feature type="compositionally biased region" description="Basic residues" evidence="5">
    <location>
        <begin position="362"/>
        <end position="371"/>
    </location>
</feature>
<feature type="transmembrane region" description="Helical" evidence="6">
    <location>
        <begin position="278"/>
        <end position="303"/>
    </location>
</feature>
<feature type="compositionally biased region" description="Basic residues" evidence="5">
    <location>
        <begin position="415"/>
        <end position="425"/>
    </location>
</feature>
<evidence type="ECO:0000256" key="1">
    <source>
        <dbReference type="ARBA" id="ARBA00004370"/>
    </source>
</evidence>
<dbReference type="GO" id="GO:0016020">
    <property type="term" value="C:membrane"/>
    <property type="evidence" value="ECO:0007669"/>
    <property type="project" value="UniProtKB-SubCell"/>
</dbReference>
<proteinExistence type="predicted"/>
<dbReference type="PANTHER" id="PTHR12080">
    <property type="entry name" value="SIGNALING LYMPHOCYTIC ACTIVATION MOLECULE"/>
    <property type="match status" value="1"/>
</dbReference>
<protein>
    <submittedName>
        <fullName evidence="7">T-cell surface antigen CD2</fullName>
    </submittedName>
</protein>
<reference evidence="7" key="1">
    <citation type="submission" date="2022-08" db="EMBL/GenBank/DDBJ databases">
        <title>Genome sequencing of akame (Lates japonicus).</title>
        <authorList>
            <person name="Hashiguchi Y."/>
            <person name="Takahashi H."/>
        </authorList>
    </citation>
    <scope>NUCLEOTIDE SEQUENCE</scope>
    <source>
        <strain evidence="7">Kochi</strain>
    </source>
</reference>
<dbReference type="InterPro" id="IPR013783">
    <property type="entry name" value="Ig-like_fold"/>
</dbReference>
<name>A0AAD3N1Y9_LATJO</name>
<dbReference type="Pfam" id="PF07204">
    <property type="entry name" value="Orthoreo_P10"/>
    <property type="match status" value="1"/>
</dbReference>
<evidence type="ECO:0000256" key="3">
    <source>
        <dbReference type="ARBA" id="ARBA00023136"/>
    </source>
</evidence>
<evidence type="ECO:0000256" key="6">
    <source>
        <dbReference type="SAM" id="Phobius"/>
    </source>
</evidence>
<dbReference type="InterPro" id="IPR009854">
    <property type="entry name" value="Orthoreo_P10"/>
</dbReference>
<organism evidence="7 8">
    <name type="scientific">Lates japonicus</name>
    <name type="common">Japanese lates</name>
    <dbReference type="NCBI Taxonomy" id="270547"/>
    <lineage>
        <taxon>Eukaryota</taxon>
        <taxon>Metazoa</taxon>
        <taxon>Chordata</taxon>
        <taxon>Craniata</taxon>
        <taxon>Vertebrata</taxon>
        <taxon>Euteleostomi</taxon>
        <taxon>Actinopterygii</taxon>
        <taxon>Neopterygii</taxon>
        <taxon>Teleostei</taxon>
        <taxon>Neoteleostei</taxon>
        <taxon>Acanthomorphata</taxon>
        <taxon>Carangaria</taxon>
        <taxon>Carangaria incertae sedis</taxon>
        <taxon>Centropomidae</taxon>
        <taxon>Lates</taxon>
    </lineage>
</organism>
<comment type="subcellular location">
    <subcellularLocation>
        <location evidence="1">Membrane</location>
    </subcellularLocation>
</comment>
<gene>
    <name evidence="7" type="ORF">AKAME5_001498000</name>
</gene>
<keyword evidence="4" id="KW-0325">Glycoprotein</keyword>
<dbReference type="PANTHER" id="PTHR12080:SF134">
    <property type="entry name" value="CD48 ANTIGEN"/>
    <property type="match status" value="1"/>
</dbReference>
<dbReference type="EMBL" id="BRZM01000061">
    <property type="protein sequence ID" value="GLD63349.1"/>
    <property type="molecule type" value="Genomic_DNA"/>
</dbReference>
<dbReference type="InterPro" id="IPR015631">
    <property type="entry name" value="CD2/SLAM_rcpt"/>
</dbReference>
<evidence type="ECO:0000256" key="2">
    <source>
        <dbReference type="ARBA" id="ARBA00022729"/>
    </source>
</evidence>
<keyword evidence="2" id="KW-0732">Signal</keyword>
<evidence type="ECO:0000256" key="5">
    <source>
        <dbReference type="SAM" id="MobiDB-lite"/>
    </source>
</evidence>